<dbReference type="EMBL" id="JYIV01000025">
    <property type="protein sequence ID" value="KJL22586.1"/>
    <property type="molecule type" value="Genomic_DNA"/>
</dbReference>
<accession>A0A0F0KTL4</accession>
<evidence type="ECO:0000313" key="3">
    <source>
        <dbReference type="EMBL" id="KJL22586.1"/>
    </source>
</evidence>
<evidence type="ECO:0000313" key="4">
    <source>
        <dbReference type="Proteomes" id="UP000033725"/>
    </source>
</evidence>
<dbReference type="GO" id="GO:0032259">
    <property type="term" value="P:methylation"/>
    <property type="evidence" value="ECO:0007669"/>
    <property type="project" value="UniProtKB-KW"/>
</dbReference>
<organism evidence="3 4">
    <name type="scientific">Microbacterium oxydans</name>
    <dbReference type="NCBI Taxonomy" id="82380"/>
    <lineage>
        <taxon>Bacteria</taxon>
        <taxon>Bacillati</taxon>
        <taxon>Actinomycetota</taxon>
        <taxon>Actinomycetes</taxon>
        <taxon>Micrococcales</taxon>
        <taxon>Microbacteriaceae</taxon>
        <taxon>Microbacterium</taxon>
    </lineage>
</organism>
<dbReference type="Gene3D" id="3.40.50.150">
    <property type="entry name" value="Vaccinia Virus protein VP39"/>
    <property type="match status" value="1"/>
</dbReference>
<comment type="caution">
    <text evidence="3">The sequence shown here is derived from an EMBL/GenBank/DDBJ whole genome shotgun (WGS) entry which is preliminary data.</text>
</comment>
<dbReference type="PANTHER" id="PTHR40048:SF1">
    <property type="entry name" value="RHAMNOSYL O-METHYLTRANSFERASE"/>
    <property type="match status" value="1"/>
</dbReference>
<evidence type="ECO:0000256" key="1">
    <source>
        <dbReference type="ARBA" id="ARBA00022603"/>
    </source>
</evidence>
<keyword evidence="1" id="KW-0489">Methyltransferase</keyword>
<dbReference type="GO" id="GO:0071770">
    <property type="term" value="P:DIM/DIP cell wall layer assembly"/>
    <property type="evidence" value="ECO:0007669"/>
    <property type="project" value="TreeGrafter"/>
</dbReference>
<gene>
    <name evidence="3" type="ORF">RN51_01900</name>
</gene>
<dbReference type="GO" id="GO:0008168">
    <property type="term" value="F:methyltransferase activity"/>
    <property type="evidence" value="ECO:0007669"/>
    <property type="project" value="UniProtKB-KW"/>
</dbReference>
<dbReference type="AlphaFoldDB" id="A0A0F0KTL4"/>
<dbReference type="RefSeq" id="WP_052674663.1">
    <property type="nucleotide sequence ID" value="NZ_JYIV01000025.1"/>
</dbReference>
<dbReference type="Pfam" id="PF13578">
    <property type="entry name" value="Methyltransf_24"/>
    <property type="match status" value="1"/>
</dbReference>
<dbReference type="Proteomes" id="UP000033725">
    <property type="component" value="Unassembled WGS sequence"/>
</dbReference>
<keyword evidence="2" id="KW-0808">Transferase</keyword>
<name>A0A0F0KTL4_9MICO</name>
<proteinExistence type="predicted"/>
<dbReference type="OrthoDB" id="6075445at2"/>
<dbReference type="GO" id="GO:0005886">
    <property type="term" value="C:plasma membrane"/>
    <property type="evidence" value="ECO:0007669"/>
    <property type="project" value="TreeGrafter"/>
</dbReference>
<dbReference type="SUPFAM" id="SSF53335">
    <property type="entry name" value="S-adenosyl-L-methionine-dependent methyltransferases"/>
    <property type="match status" value="1"/>
</dbReference>
<protein>
    <recommendedName>
        <fullName evidence="5">Class I SAM-dependent methyltransferase</fullName>
    </recommendedName>
</protein>
<dbReference type="InterPro" id="IPR029063">
    <property type="entry name" value="SAM-dependent_MTases_sf"/>
</dbReference>
<dbReference type="PANTHER" id="PTHR40048">
    <property type="entry name" value="RHAMNOSYL O-METHYLTRANSFERASE"/>
    <property type="match status" value="1"/>
</dbReference>
<dbReference type="PATRIC" id="fig|82380.10.peg.1909"/>
<evidence type="ECO:0000256" key="2">
    <source>
        <dbReference type="ARBA" id="ARBA00022679"/>
    </source>
</evidence>
<evidence type="ECO:0008006" key="5">
    <source>
        <dbReference type="Google" id="ProtNLM"/>
    </source>
</evidence>
<reference evidence="3 4" key="1">
    <citation type="submission" date="2015-02" db="EMBL/GenBank/DDBJ databases">
        <title>Draft genome sequences of ten Microbacterium spp. with emphasis on heavy metal contaminated environments.</title>
        <authorList>
            <person name="Corretto E."/>
        </authorList>
    </citation>
    <scope>NUCLEOTIDE SEQUENCE [LARGE SCALE GENOMIC DNA]</scope>
    <source>
        <strain evidence="3 4">BEL163</strain>
    </source>
</reference>
<sequence length="307" mass="34359">METQACAGSTDDRAAAPWLRPSSYWTPAHLVDSAWITHGAFAAWLIDVLRPRDVVELGTHNGFSCFAFAEAAKRLGHPITINALDSWEGDDHAGFYDDSTYRGVRAIARRDYPSSVILHRGYFSDSRPRFGVSSVDLLHIDGRHSYEDALEDYELWRDTVREGGVILFHDIVERRDDFGVWRLWDEIAEPGRSFAFHHGHGLGVVAVGTITQEPLRALFDADASVAEAIRADFERLGASIARTARIPHLEAEVSSLHRVVEMLQAERVRLSEAIVARDDALASLRASASWKVTEPLRAVSRAFRWGR</sequence>